<dbReference type="KEGG" id="mcui:G8O30_10990"/>
<dbReference type="Pfam" id="PF03845">
    <property type="entry name" value="Spore_permease"/>
    <property type="match status" value="1"/>
</dbReference>
<comment type="similarity">
    <text evidence="2">Belongs to the amino acid-polyamine-organocation (APC) superfamily. Spore germination protein (SGP) (TC 2.A.3.9) family.</text>
</comment>
<feature type="transmembrane region" description="Helical" evidence="8">
    <location>
        <begin position="115"/>
        <end position="134"/>
    </location>
</feature>
<evidence type="ECO:0000256" key="4">
    <source>
        <dbReference type="ARBA" id="ARBA00022544"/>
    </source>
</evidence>
<accession>A0A7S8HGD5</accession>
<keyword evidence="10" id="KW-1185">Reference proteome</keyword>
<keyword evidence="4" id="KW-0309">Germination</keyword>
<reference evidence="9 10" key="1">
    <citation type="submission" date="2019-07" db="EMBL/GenBank/DDBJ databases">
        <title>Genome sequence of 2 isolates from Red Sea Mangroves.</title>
        <authorList>
            <person name="Sefrji F."/>
            <person name="Michoud G."/>
            <person name="Merlino G."/>
            <person name="Daffonchio D."/>
        </authorList>
    </citation>
    <scope>NUCLEOTIDE SEQUENCE [LARGE SCALE GENOMIC DNA]</scope>
    <source>
        <strain evidence="9 10">R1DC41</strain>
    </source>
</reference>
<feature type="transmembrane region" description="Helical" evidence="8">
    <location>
        <begin position="216"/>
        <end position="239"/>
    </location>
</feature>
<comment type="subcellular location">
    <subcellularLocation>
        <location evidence="1">Membrane</location>
        <topology evidence="1">Multi-pass membrane protein</topology>
    </subcellularLocation>
</comment>
<feature type="transmembrane region" description="Helical" evidence="8">
    <location>
        <begin position="302"/>
        <end position="320"/>
    </location>
</feature>
<name>A0A7S8HGD5_9BACI</name>
<keyword evidence="6 8" id="KW-1133">Transmembrane helix</keyword>
<dbReference type="InterPro" id="IPR004761">
    <property type="entry name" value="Spore_GerAB"/>
</dbReference>
<feature type="transmembrane region" description="Helical" evidence="8">
    <location>
        <begin position="192"/>
        <end position="209"/>
    </location>
</feature>
<proteinExistence type="inferred from homology"/>
<keyword evidence="5 8" id="KW-0812">Transmembrane</keyword>
<protein>
    <submittedName>
        <fullName evidence="9">Endospore germination permease</fullName>
    </submittedName>
</protein>
<feature type="transmembrane region" description="Helical" evidence="8">
    <location>
        <begin position="340"/>
        <end position="358"/>
    </location>
</feature>
<dbReference type="GO" id="GO:0016020">
    <property type="term" value="C:membrane"/>
    <property type="evidence" value="ECO:0007669"/>
    <property type="project" value="UniProtKB-SubCell"/>
</dbReference>
<evidence type="ECO:0000256" key="5">
    <source>
        <dbReference type="ARBA" id="ARBA00022692"/>
    </source>
</evidence>
<evidence type="ECO:0000313" key="9">
    <source>
        <dbReference type="EMBL" id="QPC47436.1"/>
    </source>
</evidence>
<evidence type="ECO:0000256" key="8">
    <source>
        <dbReference type="SAM" id="Phobius"/>
    </source>
</evidence>
<dbReference type="NCBIfam" id="TIGR00912">
    <property type="entry name" value="2A0309"/>
    <property type="match status" value="1"/>
</dbReference>
<dbReference type="Proteomes" id="UP000593626">
    <property type="component" value="Chromosome"/>
</dbReference>
<evidence type="ECO:0000256" key="3">
    <source>
        <dbReference type="ARBA" id="ARBA00022448"/>
    </source>
</evidence>
<feature type="transmembrane region" description="Helical" evidence="8">
    <location>
        <begin position="37"/>
        <end position="57"/>
    </location>
</feature>
<evidence type="ECO:0000256" key="2">
    <source>
        <dbReference type="ARBA" id="ARBA00007998"/>
    </source>
</evidence>
<feature type="transmembrane region" description="Helical" evidence="8">
    <location>
        <begin position="141"/>
        <end position="161"/>
    </location>
</feature>
<evidence type="ECO:0000313" key="10">
    <source>
        <dbReference type="Proteomes" id="UP000593626"/>
    </source>
</evidence>
<feature type="transmembrane region" description="Helical" evidence="8">
    <location>
        <begin position="12"/>
        <end position="31"/>
    </location>
</feature>
<dbReference type="PANTHER" id="PTHR34975:SF2">
    <property type="entry name" value="SPORE GERMINATION PROTEIN A2"/>
    <property type="match status" value="1"/>
</dbReference>
<keyword evidence="7 8" id="KW-0472">Membrane</keyword>
<evidence type="ECO:0000256" key="1">
    <source>
        <dbReference type="ARBA" id="ARBA00004141"/>
    </source>
</evidence>
<organism evidence="9 10">
    <name type="scientific">Mangrovibacillus cuniculi</name>
    <dbReference type="NCBI Taxonomy" id="2593652"/>
    <lineage>
        <taxon>Bacteria</taxon>
        <taxon>Bacillati</taxon>
        <taxon>Bacillota</taxon>
        <taxon>Bacilli</taxon>
        <taxon>Bacillales</taxon>
        <taxon>Bacillaceae</taxon>
        <taxon>Mangrovibacillus</taxon>
    </lineage>
</organism>
<evidence type="ECO:0000256" key="7">
    <source>
        <dbReference type="ARBA" id="ARBA00023136"/>
    </source>
</evidence>
<dbReference type="PANTHER" id="PTHR34975">
    <property type="entry name" value="SPORE GERMINATION PROTEIN A2"/>
    <property type="match status" value="1"/>
</dbReference>
<gene>
    <name evidence="9" type="ORF">G8O30_10990</name>
</gene>
<dbReference type="EMBL" id="CP049742">
    <property type="protein sequence ID" value="QPC47436.1"/>
    <property type="molecule type" value="Genomic_DNA"/>
</dbReference>
<dbReference type="GO" id="GO:0009847">
    <property type="term" value="P:spore germination"/>
    <property type="evidence" value="ECO:0007669"/>
    <property type="project" value="InterPro"/>
</dbReference>
<feature type="transmembrane region" description="Helical" evidence="8">
    <location>
        <begin position="269"/>
        <end position="295"/>
    </location>
</feature>
<evidence type="ECO:0000256" key="6">
    <source>
        <dbReference type="ARBA" id="ARBA00022989"/>
    </source>
</evidence>
<dbReference type="AlphaFoldDB" id="A0A7S8HGD5"/>
<feature type="transmembrane region" description="Helical" evidence="8">
    <location>
        <begin position="77"/>
        <end position="95"/>
    </location>
</feature>
<sequence>MNKVTISRLEFCAMMLLFLMGSTIVVGLNFSVKEDSIVAAIVDMVIGVVLFYFYLLIMKRSSWKEFVPLLELGFGKILSKGVAILFCLYFLYIAARVTNDFAFFTTQIIYPDAPTNFAVLPFLVVIGYCVILGVEAVARSSIIILVFFSIITVTLWIAGFTSEEFQGRYLLPILGQGWKPIFEAVFPRGVTFPYGELVVFLVLIPLVTLKQKLMKVAWIPIVLSGTIIVVTMVLTMGILHATFADQHYFPFVQAMELVTYLDIIEHFEIFTYLLLIGGGFIKIYVFIFGALTILMQLFKLKLTKIHIIALMSVVYLLTFYKSESITEHLYIGLEIVPKYLHLPVQIGLPFILGIVVFLRTKRPPNTYKG</sequence>
<keyword evidence="3" id="KW-0813">Transport</keyword>
<dbReference type="RefSeq" id="WP_239672107.1">
    <property type="nucleotide sequence ID" value="NZ_CP049742.1"/>
</dbReference>